<dbReference type="InterPro" id="IPR036390">
    <property type="entry name" value="WH_DNA-bd_sf"/>
</dbReference>
<evidence type="ECO:0000256" key="2">
    <source>
        <dbReference type="SAM" id="MobiDB-lite"/>
    </source>
</evidence>
<dbReference type="PANTHER" id="PTHR13011">
    <property type="entry name" value="TFIIF-ALPHA"/>
    <property type="match status" value="1"/>
</dbReference>
<dbReference type="Proteomes" id="UP001054252">
    <property type="component" value="Unassembled WGS sequence"/>
</dbReference>
<keyword evidence="1" id="KW-0805">Transcription regulation</keyword>
<comment type="function">
    <text evidence="1">TFIIF is a general transcription initiation factor that binds to RNA polymerase II and helps to recruit it to the initiation complex in collaboration with TFIIB. It promotes transcription elongation.</text>
</comment>
<dbReference type="Gene3D" id="1.10.10.10">
    <property type="entry name" value="Winged helix-like DNA-binding domain superfamily/Winged helix DNA-binding domain"/>
    <property type="match status" value="1"/>
</dbReference>
<reference evidence="3 4" key="1">
    <citation type="journal article" date="2021" name="Commun. Biol.">
        <title>The genome of Shorea leprosula (Dipterocarpaceae) highlights the ecological relevance of drought in aseasonal tropical rainforests.</title>
        <authorList>
            <person name="Ng K.K.S."/>
            <person name="Kobayashi M.J."/>
            <person name="Fawcett J.A."/>
            <person name="Hatakeyama M."/>
            <person name="Paape T."/>
            <person name="Ng C.H."/>
            <person name="Ang C.C."/>
            <person name="Tnah L.H."/>
            <person name="Lee C.T."/>
            <person name="Nishiyama T."/>
            <person name="Sese J."/>
            <person name="O'Brien M.J."/>
            <person name="Copetti D."/>
            <person name="Mohd Noor M.I."/>
            <person name="Ong R.C."/>
            <person name="Putra M."/>
            <person name="Sireger I.Z."/>
            <person name="Indrioko S."/>
            <person name="Kosugi Y."/>
            <person name="Izuno A."/>
            <person name="Isagi Y."/>
            <person name="Lee S.L."/>
            <person name="Shimizu K.K."/>
        </authorList>
    </citation>
    <scope>NUCLEOTIDE SEQUENCE [LARGE SCALE GENOMIC DNA]</scope>
    <source>
        <strain evidence="3">214</strain>
    </source>
</reference>
<comment type="similarity">
    <text evidence="1">Belongs to the TFIIF alpha subunit family.</text>
</comment>
<evidence type="ECO:0000313" key="4">
    <source>
        <dbReference type="Proteomes" id="UP001054252"/>
    </source>
</evidence>
<dbReference type="InterPro" id="IPR008851">
    <property type="entry name" value="TFIIF-alpha"/>
</dbReference>
<feature type="compositionally biased region" description="Low complexity" evidence="2">
    <location>
        <begin position="1"/>
        <end position="31"/>
    </location>
</feature>
<proteinExistence type="inferred from homology"/>
<keyword evidence="1" id="KW-0238">DNA-binding</keyword>
<dbReference type="GO" id="GO:0003677">
    <property type="term" value="F:DNA binding"/>
    <property type="evidence" value="ECO:0007669"/>
    <property type="project" value="UniProtKB-KW"/>
</dbReference>
<accession>A0AAV5IZ01</accession>
<evidence type="ECO:0000313" key="3">
    <source>
        <dbReference type="EMBL" id="GKV07086.1"/>
    </source>
</evidence>
<dbReference type="PANTHER" id="PTHR13011:SF0">
    <property type="entry name" value="GENERAL TRANSCRIPTION FACTOR IIF SUBUNIT 1"/>
    <property type="match status" value="1"/>
</dbReference>
<name>A0AAV5IZ01_9ROSI</name>
<dbReference type="GO" id="GO:0005674">
    <property type="term" value="C:transcription factor TFIIF complex"/>
    <property type="evidence" value="ECO:0007669"/>
    <property type="project" value="TreeGrafter"/>
</dbReference>
<gene>
    <name evidence="3" type="ORF">SLEP1_g18892</name>
</gene>
<dbReference type="GO" id="GO:0016251">
    <property type="term" value="F:RNA polymerase II general transcription initiation factor activity"/>
    <property type="evidence" value="ECO:0007669"/>
    <property type="project" value="TreeGrafter"/>
</dbReference>
<comment type="subcellular location">
    <subcellularLocation>
        <location evidence="1">Nucleus</location>
    </subcellularLocation>
</comment>
<comment type="caution">
    <text evidence="3">The sequence shown here is derived from an EMBL/GenBank/DDBJ whole genome shotgun (WGS) entry which is preliminary data.</text>
</comment>
<dbReference type="GO" id="GO:0001096">
    <property type="term" value="F:TFIIF-class transcription factor complex binding"/>
    <property type="evidence" value="ECO:0007669"/>
    <property type="project" value="TreeGrafter"/>
</dbReference>
<dbReference type="AlphaFoldDB" id="A0AAV5IZ01"/>
<dbReference type="Pfam" id="PF05793">
    <property type="entry name" value="TFIIF_alpha"/>
    <property type="match status" value="1"/>
</dbReference>
<dbReference type="EMBL" id="BPVZ01000026">
    <property type="protein sequence ID" value="GKV07086.1"/>
    <property type="molecule type" value="Genomic_DNA"/>
</dbReference>
<dbReference type="GO" id="GO:0032968">
    <property type="term" value="P:positive regulation of transcription elongation by RNA polymerase II"/>
    <property type="evidence" value="ECO:0007669"/>
    <property type="project" value="InterPro"/>
</dbReference>
<dbReference type="SUPFAM" id="SSF46785">
    <property type="entry name" value="Winged helix' DNA-binding domain"/>
    <property type="match status" value="1"/>
</dbReference>
<organism evidence="3 4">
    <name type="scientific">Rubroshorea leprosula</name>
    <dbReference type="NCBI Taxonomy" id="152421"/>
    <lineage>
        <taxon>Eukaryota</taxon>
        <taxon>Viridiplantae</taxon>
        <taxon>Streptophyta</taxon>
        <taxon>Embryophyta</taxon>
        <taxon>Tracheophyta</taxon>
        <taxon>Spermatophyta</taxon>
        <taxon>Magnoliopsida</taxon>
        <taxon>eudicotyledons</taxon>
        <taxon>Gunneridae</taxon>
        <taxon>Pentapetalae</taxon>
        <taxon>rosids</taxon>
        <taxon>malvids</taxon>
        <taxon>Malvales</taxon>
        <taxon>Dipterocarpaceae</taxon>
        <taxon>Rubroshorea</taxon>
    </lineage>
</organism>
<keyword evidence="4" id="KW-1185">Reference proteome</keyword>
<protein>
    <recommendedName>
        <fullName evidence="1">Transcription initiation factor IIF subunit alpha</fullName>
    </recommendedName>
</protein>
<evidence type="ECO:0000256" key="1">
    <source>
        <dbReference type="RuleBase" id="RU366044"/>
    </source>
</evidence>
<keyword evidence="1" id="KW-0804">Transcription</keyword>
<feature type="region of interest" description="Disordered" evidence="2">
    <location>
        <begin position="1"/>
        <end position="35"/>
    </location>
</feature>
<sequence length="93" mass="9907">MPPRGTQSSSRPGSTSGTPSSRAGSTSAAGPVTEEEIRAVLLQNAPVTTQDLVAKFKARLKSPEDKNAFAAILRRISKIQKTNGPNYVVLRDK</sequence>
<dbReference type="InterPro" id="IPR036388">
    <property type="entry name" value="WH-like_DNA-bd_sf"/>
</dbReference>
<keyword evidence="1" id="KW-0539">Nucleus</keyword>
<dbReference type="GO" id="GO:0006367">
    <property type="term" value="P:transcription initiation at RNA polymerase II promoter"/>
    <property type="evidence" value="ECO:0007669"/>
    <property type="project" value="InterPro"/>
</dbReference>